<dbReference type="InterPro" id="IPR009057">
    <property type="entry name" value="Homeodomain-like_sf"/>
</dbReference>
<dbReference type="Pfam" id="PF13556">
    <property type="entry name" value="HTH_30"/>
    <property type="match status" value="1"/>
</dbReference>
<dbReference type="RefSeq" id="WP_125649927.1">
    <property type="nucleotide sequence ID" value="NZ_JBHTOH010000088.1"/>
</dbReference>
<feature type="domain" description="PucR C-terminal helix-turn-helix" evidence="1">
    <location>
        <begin position="237"/>
        <end position="286"/>
    </location>
</feature>
<dbReference type="Gene3D" id="1.10.10.2840">
    <property type="entry name" value="PucR C-terminal helix-turn-helix domain"/>
    <property type="match status" value="1"/>
</dbReference>
<dbReference type="PANTHER" id="PTHR33744:SF15">
    <property type="entry name" value="CARBOHYDRATE DIACID REGULATOR"/>
    <property type="match status" value="1"/>
</dbReference>
<protein>
    <submittedName>
        <fullName evidence="2">Helix-turn-helix domain-containing protein</fullName>
    </submittedName>
</protein>
<organism evidence="2 3">
    <name type="scientific">Lapidilactobacillus gannanensis</name>
    <dbReference type="NCBI Taxonomy" id="2486002"/>
    <lineage>
        <taxon>Bacteria</taxon>
        <taxon>Bacillati</taxon>
        <taxon>Bacillota</taxon>
        <taxon>Bacilli</taxon>
        <taxon>Lactobacillales</taxon>
        <taxon>Lactobacillaceae</taxon>
        <taxon>Lapidilactobacillus</taxon>
    </lineage>
</organism>
<proteinExistence type="predicted"/>
<evidence type="ECO:0000259" key="1">
    <source>
        <dbReference type="Pfam" id="PF13556"/>
    </source>
</evidence>
<evidence type="ECO:0000313" key="3">
    <source>
        <dbReference type="Proteomes" id="UP001597191"/>
    </source>
</evidence>
<dbReference type="InterPro" id="IPR025736">
    <property type="entry name" value="PucR_C-HTH_dom"/>
</dbReference>
<comment type="caution">
    <text evidence="2">The sequence shown here is derived from an EMBL/GenBank/DDBJ whole genome shotgun (WGS) entry which is preliminary data.</text>
</comment>
<dbReference type="SUPFAM" id="SSF46689">
    <property type="entry name" value="Homeodomain-like"/>
    <property type="match status" value="1"/>
</dbReference>
<dbReference type="Proteomes" id="UP001597191">
    <property type="component" value="Unassembled WGS sequence"/>
</dbReference>
<gene>
    <name evidence="2" type="ORF">ACFQ4R_09535</name>
</gene>
<accession>A0ABW4BNK2</accession>
<sequence>MSTGTNDLVMRLKNAFPKSRIISGPQAATTAEEVWSFDGNWLAIRRKNLNSTSEAILQDLSDQNYATTAQNNPWYQFLTQQSTILPPATTKTVRIIQFKLTFRDQSNQTELEQSISDLFNHLVSHFYLNTQTLIVVQANGPETLTLPELESILQTVESDFFVKIQAFIGNYWPLDEQLALIFNEEQAVFSKSTSSVSSLATLALDYYARPQLRESPLAQQLNSILNKDNEIKDVIIALYQSAGNLSSAAKKLFLHRNTLQYRLERFYESTNLNLKQMDDLVLCYLLITAFKD</sequence>
<name>A0ABW4BNK2_9LACO</name>
<dbReference type="InterPro" id="IPR042070">
    <property type="entry name" value="PucR_C-HTH_sf"/>
</dbReference>
<evidence type="ECO:0000313" key="2">
    <source>
        <dbReference type="EMBL" id="MFD1411825.1"/>
    </source>
</evidence>
<dbReference type="InterPro" id="IPR051448">
    <property type="entry name" value="CdaR-like_regulators"/>
</dbReference>
<reference evidence="3" key="1">
    <citation type="journal article" date="2019" name="Int. J. Syst. Evol. Microbiol.">
        <title>The Global Catalogue of Microorganisms (GCM) 10K type strain sequencing project: providing services to taxonomists for standard genome sequencing and annotation.</title>
        <authorList>
            <consortium name="The Broad Institute Genomics Platform"/>
            <consortium name="The Broad Institute Genome Sequencing Center for Infectious Disease"/>
            <person name="Wu L."/>
            <person name="Ma J."/>
        </authorList>
    </citation>
    <scope>NUCLEOTIDE SEQUENCE [LARGE SCALE GENOMIC DNA]</scope>
    <source>
        <strain evidence="3">CCM 8937</strain>
    </source>
</reference>
<dbReference type="EMBL" id="JBHTOH010000088">
    <property type="protein sequence ID" value="MFD1411825.1"/>
    <property type="molecule type" value="Genomic_DNA"/>
</dbReference>
<dbReference type="PANTHER" id="PTHR33744">
    <property type="entry name" value="CARBOHYDRATE DIACID REGULATOR"/>
    <property type="match status" value="1"/>
</dbReference>
<keyword evidence="3" id="KW-1185">Reference proteome</keyword>